<evidence type="ECO:0000256" key="1">
    <source>
        <dbReference type="SAM" id="MobiDB-lite"/>
    </source>
</evidence>
<evidence type="ECO:0000313" key="2">
    <source>
        <dbReference type="EMBL" id="PJZ93732.1"/>
    </source>
</evidence>
<name>A0A2N0BB05_9LEPT</name>
<accession>A0A2N0BB05</accession>
<proteinExistence type="predicted"/>
<dbReference type="Gene3D" id="3.40.50.300">
    <property type="entry name" value="P-loop containing nucleotide triphosphate hydrolases"/>
    <property type="match status" value="1"/>
</dbReference>
<dbReference type="AlphaFoldDB" id="A0A2N0BB05"/>
<protein>
    <recommendedName>
        <fullName evidence="3">ABC transporter domain-containing protein</fullName>
    </recommendedName>
</protein>
<organism evidence="2">
    <name type="scientific">Leptospira ellisii</name>
    <dbReference type="NCBI Taxonomy" id="2023197"/>
    <lineage>
        <taxon>Bacteria</taxon>
        <taxon>Pseudomonadati</taxon>
        <taxon>Spirochaetota</taxon>
        <taxon>Spirochaetia</taxon>
        <taxon>Leptospirales</taxon>
        <taxon>Leptospiraceae</taxon>
        <taxon>Leptospira</taxon>
    </lineage>
</organism>
<dbReference type="SUPFAM" id="SSF52540">
    <property type="entry name" value="P-loop containing nucleoside triphosphate hydrolases"/>
    <property type="match status" value="1"/>
</dbReference>
<gene>
    <name evidence="2" type="ORF">CH379_06285</name>
</gene>
<dbReference type="EMBL" id="NPEF01000047">
    <property type="protein sequence ID" value="PJZ93732.1"/>
    <property type="molecule type" value="Genomic_DNA"/>
</dbReference>
<dbReference type="InterPro" id="IPR027417">
    <property type="entry name" value="P-loop_NTPase"/>
</dbReference>
<reference evidence="2" key="1">
    <citation type="submission" date="2017-07" db="EMBL/GenBank/DDBJ databases">
        <title>Leptospira spp. isolated from tropical soils.</title>
        <authorList>
            <person name="Thibeaux R."/>
            <person name="Iraola G."/>
            <person name="Ferres I."/>
            <person name="Bierque E."/>
            <person name="Girault D."/>
            <person name="Soupe-Gilbert M.-E."/>
            <person name="Picardeau M."/>
            <person name="Goarant C."/>
        </authorList>
    </citation>
    <scope>NUCLEOTIDE SEQUENCE [LARGE SCALE GENOMIC DNA]</scope>
    <source>
        <strain evidence="2">ATI7-C-A5</strain>
    </source>
</reference>
<comment type="caution">
    <text evidence="2">The sequence shown here is derived from an EMBL/GenBank/DDBJ whole genome shotgun (WGS) entry which is preliminary data.</text>
</comment>
<sequence length="52" mass="5551">MGRNGAGKSTLVNLVYGMIWATSDGYHRSGSCDHDPSRAAAIPKTRGARFRG</sequence>
<feature type="region of interest" description="Disordered" evidence="1">
    <location>
        <begin position="31"/>
        <end position="52"/>
    </location>
</feature>
<evidence type="ECO:0008006" key="3">
    <source>
        <dbReference type="Google" id="ProtNLM"/>
    </source>
</evidence>